<dbReference type="Gene3D" id="3.40.50.1700">
    <property type="entry name" value="Glycoside hydrolase family 3 C-terminal domain"/>
    <property type="match status" value="1"/>
</dbReference>
<dbReference type="eggNOG" id="COG1472">
    <property type="taxonomic scope" value="Bacteria"/>
</dbReference>
<dbReference type="RefSeq" id="WP_006573616.1">
    <property type="nucleotide sequence ID" value="NZ_AAXG02000028.1"/>
</dbReference>
<comment type="caution">
    <text evidence="5">The sequence shown here is derived from an EMBL/GenBank/DDBJ whole genome shotgun (WGS) entry which is preliminary data.</text>
</comment>
<dbReference type="STRING" id="411467.BACCAP_03105"/>
<keyword evidence="3" id="KW-0472">Membrane</keyword>
<reference evidence="5 6" key="1">
    <citation type="submission" date="2007-04" db="EMBL/GenBank/DDBJ databases">
        <authorList>
            <person name="Fulton L."/>
            <person name="Clifton S."/>
            <person name="Fulton B."/>
            <person name="Xu J."/>
            <person name="Minx P."/>
            <person name="Pepin K.H."/>
            <person name="Johnson M."/>
            <person name="Thiruvilangam P."/>
            <person name="Bhonagiri V."/>
            <person name="Nash W.E."/>
            <person name="Mardis E.R."/>
            <person name="Wilson R.K."/>
        </authorList>
    </citation>
    <scope>NUCLEOTIDE SEQUENCE [LARGE SCALE GENOMIC DNA]</scope>
    <source>
        <strain evidence="5 6">ATCC 29799</strain>
    </source>
</reference>
<evidence type="ECO:0000313" key="5">
    <source>
        <dbReference type="EMBL" id="EDM99179.1"/>
    </source>
</evidence>
<dbReference type="Pfam" id="PF01915">
    <property type="entry name" value="Glyco_hydro_3_C"/>
    <property type="match status" value="1"/>
</dbReference>
<dbReference type="PANTHER" id="PTHR42715:SF10">
    <property type="entry name" value="BETA-GLUCOSIDASE"/>
    <property type="match status" value="1"/>
</dbReference>
<dbReference type="InterPro" id="IPR001764">
    <property type="entry name" value="Glyco_hydro_3_N"/>
</dbReference>
<evidence type="ECO:0000256" key="1">
    <source>
        <dbReference type="ARBA" id="ARBA00005336"/>
    </source>
</evidence>
<keyword evidence="3" id="KW-1133">Transmembrane helix</keyword>
<dbReference type="Pfam" id="PF14310">
    <property type="entry name" value="Fn3-like"/>
    <property type="match status" value="1"/>
</dbReference>
<dbReference type="InterPro" id="IPR036962">
    <property type="entry name" value="Glyco_hydro_3_N_sf"/>
</dbReference>
<dbReference type="Pfam" id="PF00933">
    <property type="entry name" value="Glyco_hydro_3"/>
    <property type="match status" value="1"/>
</dbReference>
<gene>
    <name evidence="5" type="ORF">BACCAP_03105</name>
</gene>
<proteinExistence type="inferred from homology"/>
<dbReference type="Gene3D" id="2.60.40.10">
    <property type="entry name" value="Immunoglobulins"/>
    <property type="match status" value="1"/>
</dbReference>
<sequence>MKARKIVRTSVGGVLIALTLAVAIAANIMLPRYDSVISATLGGVGGVTVKQPDTYTEDLDLQYNKADYTAEEMAEVERALNEEIMGEGVVLLKNEDNNMPFEKGTTFSFFSRSSTKLISNNWYDIMVSMGMPADPGTTLRIAFEDRGFGVNETLWNFYDSGNGSSYGLGSGSVSFGDSEDFSINECPLSVMESEPGLLDSAKDTVPVFVWSRKVGEGRDMPRSMYNHTDIPEDQVKSYLEPDSVELEILTYLNENYDNVVLLVNSAAAMELGWVEQFENIKSIIYVPNPGNYGLYTLADIFSGDINPSGHTVDTFAADAFSAPAAQNYGDYQYVNENGELTKYNYVTYQEGIYVGYRYYETRYEDVVMGTGNAGDYDYASEVVYPFGYGLSYTTFQWDNFTSAWDGDTCTVTVDVTNTGSVAGKDVVQVYIQSPYTDYDKANNVEKSSVQLVGFGKTEMLQPGETGTVTVTFDKEQLKSYDYTNAKTYILDAGDYYITAAATSHDAVNNILAAKGYTTADGMTAEGDASFTSMFTQAQLDVDTYSVDSTTGVAVTNQFDFANSGCTYLSRSDWQGTWSTHDGEVSDVISTWGNEINGTDAEGNPASYVYIKTISDEDLAKLDGTDSLNPTDPASITDTPVYGADNGLSLIDLRGKDYDDPLWESLLDQVTPEEYQNVITQSGYGNPEVSSVSKPFALDQDAATGLIGGGTGMSYCGTIVLAQSWNQDLAAQYGVMIGNEALIGGTVGWYAPAMNIHRLPFSGRNNEYYSEDGFLSGVMAAATSRGAASKGMYTFIKHFAVNDQENHRGDREGQFGLATWSNEQAIREIYLLPFQMCVENDPITLNYVEEDGNGGYVNTSRDYPAVTAIMTSFNRLGYTWTGGCYNLLTNVLRGEWGFDGFVITDNANTGLFMDAYQMIEAGGDAKLTNEPASARWTFDENNSAHYHYARQAMHNVLYTVANSKLMNGLMPGSEYVNLMSIAQKILVGIDIAAAVIILALAYFIFRGFKPTKKKAAKLAAKAEAKANRQKK</sequence>
<dbReference type="CAZy" id="GH3">
    <property type="family name" value="Glycoside Hydrolase Family 3"/>
</dbReference>
<dbReference type="AlphaFoldDB" id="A6NY10"/>
<evidence type="ECO:0000313" key="6">
    <source>
        <dbReference type="Proteomes" id="UP000003639"/>
    </source>
</evidence>
<dbReference type="InterPro" id="IPR036881">
    <property type="entry name" value="Glyco_hydro_3_C_sf"/>
</dbReference>
<dbReference type="GO" id="GO:0004553">
    <property type="term" value="F:hydrolase activity, hydrolyzing O-glycosyl compounds"/>
    <property type="evidence" value="ECO:0007669"/>
    <property type="project" value="InterPro"/>
</dbReference>
<name>A6NY10_9FIRM</name>
<feature type="domain" description="Fibronectin type III-like" evidence="4">
    <location>
        <begin position="425"/>
        <end position="503"/>
    </location>
</feature>
<dbReference type="SUPFAM" id="SSF51445">
    <property type="entry name" value="(Trans)glycosidases"/>
    <property type="match status" value="1"/>
</dbReference>
<dbReference type="InterPro" id="IPR013783">
    <property type="entry name" value="Ig-like_fold"/>
</dbReference>
<dbReference type="InterPro" id="IPR002772">
    <property type="entry name" value="Glyco_hydro_3_C"/>
</dbReference>
<evidence type="ECO:0000256" key="3">
    <source>
        <dbReference type="SAM" id="Phobius"/>
    </source>
</evidence>
<keyword evidence="3" id="KW-0812">Transmembrane</keyword>
<dbReference type="PRINTS" id="PR00133">
    <property type="entry name" value="GLHYDRLASE3"/>
</dbReference>
<dbReference type="Gene3D" id="3.20.20.300">
    <property type="entry name" value="Glycoside hydrolase, family 3, N-terminal domain"/>
    <property type="match status" value="1"/>
</dbReference>
<protein>
    <submittedName>
        <fullName evidence="5">Glycosyl hydrolase family 3 N-terminal domain protein</fullName>
    </submittedName>
</protein>
<feature type="transmembrane region" description="Helical" evidence="3">
    <location>
        <begin position="984"/>
        <end position="1004"/>
    </location>
</feature>
<dbReference type="InterPro" id="IPR017853">
    <property type="entry name" value="GH"/>
</dbReference>
<organism evidence="5 6">
    <name type="scientific">Pseudoflavonifractor capillosus ATCC 29799</name>
    <dbReference type="NCBI Taxonomy" id="411467"/>
    <lineage>
        <taxon>Bacteria</taxon>
        <taxon>Bacillati</taxon>
        <taxon>Bacillota</taxon>
        <taxon>Clostridia</taxon>
        <taxon>Eubacteriales</taxon>
        <taxon>Oscillospiraceae</taxon>
        <taxon>Pseudoflavonifractor</taxon>
    </lineage>
</organism>
<dbReference type="OrthoDB" id="98455at2"/>
<reference evidence="5 6" key="2">
    <citation type="submission" date="2007-06" db="EMBL/GenBank/DDBJ databases">
        <title>Draft genome sequence of Pseudoflavonifractor capillosus ATCC 29799.</title>
        <authorList>
            <person name="Sudarsanam P."/>
            <person name="Ley R."/>
            <person name="Guruge J."/>
            <person name="Turnbaugh P.J."/>
            <person name="Mahowald M."/>
            <person name="Liep D."/>
            <person name="Gordon J."/>
        </authorList>
    </citation>
    <scope>NUCLEOTIDE SEQUENCE [LARGE SCALE GENOMIC DNA]</scope>
    <source>
        <strain evidence="5 6">ATCC 29799</strain>
    </source>
</reference>
<dbReference type="PANTHER" id="PTHR42715">
    <property type="entry name" value="BETA-GLUCOSIDASE"/>
    <property type="match status" value="1"/>
</dbReference>
<comment type="similarity">
    <text evidence="1">Belongs to the glycosyl hydrolase 3 family.</text>
</comment>
<keyword evidence="6" id="KW-1185">Reference proteome</keyword>
<evidence type="ECO:0000259" key="4">
    <source>
        <dbReference type="SMART" id="SM01217"/>
    </source>
</evidence>
<dbReference type="InterPro" id="IPR026891">
    <property type="entry name" value="Fn3-like"/>
</dbReference>
<dbReference type="GO" id="GO:0005975">
    <property type="term" value="P:carbohydrate metabolic process"/>
    <property type="evidence" value="ECO:0007669"/>
    <property type="project" value="InterPro"/>
</dbReference>
<dbReference type="EMBL" id="AAXG02000028">
    <property type="protein sequence ID" value="EDM99179.1"/>
    <property type="molecule type" value="Genomic_DNA"/>
</dbReference>
<evidence type="ECO:0000256" key="2">
    <source>
        <dbReference type="ARBA" id="ARBA00022801"/>
    </source>
</evidence>
<dbReference type="InterPro" id="IPR050288">
    <property type="entry name" value="Cellulose_deg_GH3"/>
</dbReference>
<keyword evidence="2 5" id="KW-0378">Hydrolase</keyword>
<accession>A6NY10</accession>
<dbReference type="SUPFAM" id="SSF52279">
    <property type="entry name" value="Beta-D-glucan exohydrolase, C-terminal domain"/>
    <property type="match status" value="1"/>
</dbReference>
<dbReference type="SMART" id="SM01217">
    <property type="entry name" value="Fn3_like"/>
    <property type="match status" value="1"/>
</dbReference>
<dbReference type="Proteomes" id="UP000003639">
    <property type="component" value="Unassembled WGS sequence"/>
</dbReference>